<dbReference type="GO" id="GO:0016757">
    <property type="term" value="F:glycosyltransferase activity"/>
    <property type="evidence" value="ECO:0007669"/>
    <property type="project" value="UniProtKB-KW"/>
</dbReference>
<keyword evidence="1" id="KW-0328">Glycosyltransferase</keyword>
<keyword evidence="2 4" id="KW-0808">Transferase</keyword>
<dbReference type="Pfam" id="PF13692">
    <property type="entry name" value="Glyco_trans_1_4"/>
    <property type="match status" value="1"/>
</dbReference>
<evidence type="ECO:0000313" key="4">
    <source>
        <dbReference type="EMBL" id="ABD10688.1"/>
    </source>
</evidence>
<dbReference type="eggNOG" id="COG0438">
    <property type="taxonomic scope" value="Bacteria"/>
</dbReference>
<name>Q2JDF4_FRACC</name>
<dbReference type="Proteomes" id="UP000001937">
    <property type="component" value="Chromosome"/>
</dbReference>
<dbReference type="EMBL" id="CP000249">
    <property type="protein sequence ID" value="ABD10688.1"/>
    <property type="molecule type" value="Genomic_DNA"/>
</dbReference>
<protein>
    <submittedName>
        <fullName evidence="4">Glycosyl transferase, group 1</fullName>
    </submittedName>
</protein>
<evidence type="ECO:0000313" key="5">
    <source>
        <dbReference type="Proteomes" id="UP000001937"/>
    </source>
</evidence>
<dbReference type="KEGG" id="fra:Francci3_1311"/>
<dbReference type="RefSeq" id="WP_011435754.1">
    <property type="nucleotide sequence ID" value="NC_007777.1"/>
</dbReference>
<dbReference type="CAZy" id="GT4">
    <property type="family name" value="Glycosyltransferase Family 4"/>
</dbReference>
<keyword evidence="5" id="KW-1185">Reference proteome</keyword>
<dbReference type="PANTHER" id="PTHR12526">
    <property type="entry name" value="GLYCOSYLTRANSFERASE"/>
    <property type="match status" value="1"/>
</dbReference>
<dbReference type="STRING" id="106370.Francci3_1311"/>
<evidence type="ECO:0000256" key="1">
    <source>
        <dbReference type="ARBA" id="ARBA00022676"/>
    </source>
</evidence>
<evidence type="ECO:0000256" key="2">
    <source>
        <dbReference type="ARBA" id="ARBA00022679"/>
    </source>
</evidence>
<dbReference type="HOGENOM" id="CLU_684788_0_0_11"/>
<dbReference type="OrthoDB" id="193659at2"/>
<organism evidence="4 5">
    <name type="scientific">Frankia casuarinae (strain DSM 45818 / CECT 9043 / HFP020203 / CcI3)</name>
    <dbReference type="NCBI Taxonomy" id="106370"/>
    <lineage>
        <taxon>Bacteria</taxon>
        <taxon>Bacillati</taxon>
        <taxon>Actinomycetota</taxon>
        <taxon>Actinomycetes</taxon>
        <taxon>Frankiales</taxon>
        <taxon>Frankiaceae</taxon>
        <taxon>Frankia</taxon>
    </lineage>
</organism>
<dbReference type="SUPFAM" id="SSF53756">
    <property type="entry name" value="UDP-Glycosyltransferase/glycogen phosphorylase"/>
    <property type="match status" value="1"/>
</dbReference>
<dbReference type="AlphaFoldDB" id="Q2JDF4"/>
<dbReference type="InterPro" id="IPR028098">
    <property type="entry name" value="Glyco_trans_4-like_N"/>
</dbReference>
<reference evidence="4 5" key="1">
    <citation type="journal article" date="2007" name="Genome Res.">
        <title>Genome characteristics of facultatively symbiotic Frankia sp. strains reflect host range and host plant biogeography.</title>
        <authorList>
            <person name="Normand P."/>
            <person name="Lapierre P."/>
            <person name="Tisa L.S."/>
            <person name="Gogarten J.P."/>
            <person name="Alloisio N."/>
            <person name="Bagnarol E."/>
            <person name="Bassi C.A."/>
            <person name="Berry A.M."/>
            <person name="Bickhart D.M."/>
            <person name="Choisne N."/>
            <person name="Couloux A."/>
            <person name="Cournoyer B."/>
            <person name="Cruveiller S."/>
            <person name="Daubin V."/>
            <person name="Demange N."/>
            <person name="Francino M.P."/>
            <person name="Goltsman E."/>
            <person name="Huang Y."/>
            <person name="Kopp O.R."/>
            <person name="Labarre L."/>
            <person name="Lapidus A."/>
            <person name="Lavire C."/>
            <person name="Marechal J."/>
            <person name="Martinez M."/>
            <person name="Mastronunzio J.E."/>
            <person name="Mullin B.C."/>
            <person name="Niemann J."/>
            <person name="Pujic P."/>
            <person name="Rawnsley T."/>
            <person name="Rouy Z."/>
            <person name="Schenowitz C."/>
            <person name="Sellstedt A."/>
            <person name="Tavares F."/>
            <person name="Tomkins J.P."/>
            <person name="Vallenet D."/>
            <person name="Valverde C."/>
            <person name="Wall L.G."/>
            <person name="Wang Y."/>
            <person name="Medigue C."/>
            <person name="Benson D.R."/>
        </authorList>
    </citation>
    <scope>NUCLEOTIDE SEQUENCE [LARGE SCALE GENOMIC DNA]</scope>
    <source>
        <strain evidence="5">DSM 45818 / CECT 9043 / CcI3</strain>
    </source>
</reference>
<feature type="domain" description="Glycosyltransferase subfamily 4-like N-terminal" evidence="3">
    <location>
        <begin position="25"/>
        <end position="172"/>
    </location>
</feature>
<dbReference type="Gene3D" id="3.40.50.2000">
    <property type="entry name" value="Glycogen Phosphorylase B"/>
    <property type="match status" value="2"/>
</dbReference>
<sequence length="452" mass="48542">MKIVTLLEAGDGPRWPVAHAVAERESGDRVIVLMPPPDHVDSPLARELTAGGVEVVASPVPHRGASIRRQAGGILRLRAELAALGADVVHYHHYASAVAARLATVGTTITRVYMVANPLHLDHPLIRPVERVLCRLDHLLIAPTSDVRCRYAALGQPVRRLRTVSYGVDLDRFTPADDRERRAVRTDLDLPENGFVAVRVAHFHPPGRLVHPGRGVAGHEVLLAAWSRFVELGGRGTLILVDGAPEGGEDVAGRRNEAAVRYRERVRVWAGALPGAAAVRWVHGVRDVRPYYAAADVNVVSSWVEDYGAIGVASACGVPTVATRVGAISELVDDETGWLVAPGDAVAVAECLTDAAAGRRTPAARDRGFAARARAEKLLDRRSLSQDVVAALHEAVRGARSWHACSGPGRSVPGCTGDRKNEFTRRWGDYCRTFRRCGQGPPAASATVSSVK</sequence>
<gene>
    <name evidence="4" type="ordered locus">Francci3_1311</name>
</gene>
<dbReference type="Pfam" id="PF13439">
    <property type="entry name" value="Glyco_transf_4"/>
    <property type="match status" value="1"/>
</dbReference>
<accession>Q2JDF4</accession>
<evidence type="ECO:0000259" key="3">
    <source>
        <dbReference type="Pfam" id="PF13439"/>
    </source>
</evidence>
<proteinExistence type="predicted"/>